<keyword evidence="2" id="KW-1185">Reference proteome</keyword>
<reference evidence="1" key="1">
    <citation type="submission" date="2022-07" db="EMBL/GenBank/DDBJ databases">
        <title>Isolation, identification, and degradation of a PFOSA degrading strain from sewage treatment plant.</title>
        <authorList>
            <person name="Zhang L."/>
            <person name="Huo Y."/>
        </authorList>
    </citation>
    <scope>NUCLEOTIDE SEQUENCE</scope>
    <source>
        <strain evidence="1">C1</strain>
    </source>
</reference>
<accession>A0ABY5IPS2</accession>
<evidence type="ECO:0000313" key="2">
    <source>
        <dbReference type="Proteomes" id="UP001059844"/>
    </source>
</evidence>
<organism evidence="1 2">
    <name type="scientific">Flavobacterium cerinum</name>
    <dbReference type="NCBI Taxonomy" id="2502784"/>
    <lineage>
        <taxon>Bacteria</taxon>
        <taxon>Pseudomonadati</taxon>
        <taxon>Bacteroidota</taxon>
        <taxon>Flavobacteriia</taxon>
        <taxon>Flavobacteriales</taxon>
        <taxon>Flavobacteriaceae</taxon>
        <taxon>Flavobacterium</taxon>
    </lineage>
</organism>
<gene>
    <name evidence="1" type="ORF">NOX80_11190</name>
</gene>
<sequence length="164" mass="18840">MELDEQQEELFRKRQKGILPEIEFPGQIYVIDWRERVLRAKDKIEVEPIRISERKRGFYGDNNFLIYDTRNRNVIEYKLEEPYSVANLVVLNIPGGLTLDPVGVARENGLDERKFAAIHPLTQKIVAKVVPVSRAEIRRLIGIMSAKPSEGEAIKKNSRKGKGI</sequence>
<evidence type="ECO:0000313" key="1">
    <source>
        <dbReference type="EMBL" id="UUC44197.1"/>
    </source>
</evidence>
<name>A0ABY5IPS2_9FLAO</name>
<dbReference type="Proteomes" id="UP001059844">
    <property type="component" value="Chromosome"/>
</dbReference>
<dbReference type="EMBL" id="CP101751">
    <property type="protein sequence ID" value="UUC44197.1"/>
    <property type="molecule type" value="Genomic_DNA"/>
</dbReference>
<proteinExistence type="predicted"/>
<protein>
    <submittedName>
        <fullName evidence="1">Uncharacterized protein</fullName>
    </submittedName>
</protein>
<dbReference type="RefSeq" id="WP_256549868.1">
    <property type="nucleotide sequence ID" value="NZ_CP101751.1"/>
</dbReference>